<keyword evidence="1" id="KW-0812">Transmembrane</keyword>
<feature type="non-terminal residue" evidence="2">
    <location>
        <position position="1"/>
    </location>
</feature>
<dbReference type="EMBL" id="QMWP01000032">
    <property type="protein sequence ID" value="RLG70784.1"/>
    <property type="molecule type" value="Genomic_DNA"/>
</dbReference>
<organism evidence="2 3">
    <name type="scientific">Candidatus Iainarchaeum sp</name>
    <dbReference type="NCBI Taxonomy" id="3101447"/>
    <lineage>
        <taxon>Archaea</taxon>
        <taxon>Candidatus Iainarchaeota</taxon>
        <taxon>Candidatus Iainarchaeia</taxon>
        <taxon>Candidatus Iainarchaeales</taxon>
        <taxon>Candidatus Iainarchaeaceae</taxon>
        <taxon>Candidatus Iainarchaeum</taxon>
    </lineage>
</organism>
<dbReference type="Proteomes" id="UP000278031">
    <property type="component" value="Unassembled WGS sequence"/>
</dbReference>
<keyword evidence="1" id="KW-0472">Membrane</keyword>
<gene>
    <name evidence="2" type="ORF">DRO04_01145</name>
</gene>
<accession>A0A497JKP0</accession>
<keyword evidence="1" id="KW-1133">Transmembrane helix</keyword>
<reference evidence="2 3" key="1">
    <citation type="submission" date="2018-06" db="EMBL/GenBank/DDBJ databases">
        <title>Extensive metabolic versatility and redundancy in microbially diverse, dynamic hydrothermal sediments.</title>
        <authorList>
            <person name="Dombrowski N."/>
            <person name="Teske A."/>
            <person name="Baker B.J."/>
        </authorList>
    </citation>
    <scope>NUCLEOTIDE SEQUENCE [LARGE SCALE GENOMIC DNA]</scope>
    <source>
        <strain evidence="2">B51_G17</strain>
    </source>
</reference>
<comment type="caution">
    <text evidence="2">The sequence shown here is derived from an EMBL/GenBank/DDBJ whole genome shotgun (WGS) entry which is preliminary data.</text>
</comment>
<evidence type="ECO:0000256" key="1">
    <source>
        <dbReference type="SAM" id="Phobius"/>
    </source>
</evidence>
<proteinExistence type="predicted"/>
<evidence type="ECO:0000313" key="3">
    <source>
        <dbReference type="Proteomes" id="UP000278031"/>
    </source>
</evidence>
<name>A0A497JKP0_9ARCH</name>
<protein>
    <submittedName>
        <fullName evidence="2">Uncharacterized protein</fullName>
    </submittedName>
</protein>
<sequence>YYGEGDEPIADYLDGVLSASYDHLTFKMRTDNYRSLNVWSSDGRKANIAIIVGGQAANPVFKYFADVGKISPITGNGYKIQYFTYKIYGETMHIFAVAGWEAEDTWDAARELISKYAGRDDHKCRRKNYGDTVCIDKYTKGMCDVRKKLYLEAVAYWSCTYCENGSCYPCEPKALDERRCNGNKVERKYRDKYCNYYWQVEKVCSSNQYCRNGKCINKTCADYGLEACSSIGSKKCKKNAVYECKYYKGAKCWVKKEDCGSLKECKNGECVCQNACSPGESRCGGNGGKYIIECGEMDGCYVWKDQKEYCEYGCVDGFIVNGKRVARCKPKIVEYSSPIIETAGDEIIAMVFLKNLGGSMWEEWLVELSPRDDDSASDGLPNNGNHCDESYQENVHEKFKLAKNEHKAITLISRVKEGTYDVYLVSVDKCCTKGPCNAVEPYGWGKKVATLHVPVCKDTEASFPYLYSENIHVKGEIFINNKKEAEDYCIDSYTLREYYCTQASGQKYSYEDIQCNGICQNGKCIECTNECFPGAPTQCNILSGTLSRCEMGADGCYHWVEFQTCVNGCRVLPSGEGVCNECRRESTGNKRCNGKWVEEEYIDYDCSTKWQKVEECQYKCQNGKCVSYDGKITLGSSFGDVPKSVIPSTTIWIWYNITLYNYGSPSKKFYFKIELVDADGIVLKTYQREINALFGESTYSQINVGFTIPDVEGSYFLKAKLYDDEVVYDTVEKEIFASFGCDEEGICRCRTDKGCRDNQKCIQGICQPYNGIFRNVEWSKPCAQPGETVSMRIKAESTANGNVKVYVFHTTLADANLLGLKYKEYTRNLAATIEGNLDKGYLELSFTPQQIGKYYFIVRGFGETAFSNILYVGYAPWNIQKVLRDGKLVIVVPDDFDAWGKLDKLKEVLVSAYGSRLIRFSSTPPEGMKCIYEATDQTYDPTLYYPCGEVKYIKRNDYLWSEKGIDVIEESRFSFDIIKKMGANLLILSRDVSKEPASLFNAEEGKLIQTLEADNVKAIILNMKNSDDASALERLITAISLSGDWRYSQMSEFTPGEDLLLAAGFVPVIGDIADVLYVVLYDCKTPLEYLPHLLAGKMSWEIYLANMQNCAFGAALVALPFATIGGFKLLKRSAKIAAEAWEKGQGELYTLSMKYAKTLDEVAEAAEDAGVYLRFRGILDNYGHGLENLVDDDVRAALIAMKEIASDEALWRIYSKIQPNDDIYFLLKFSEKIKLEESLRDNFRVLVKNKEFLDNLEEYVKVGFYVPKNWDSFSQEEAIHYLQSIMLSRASKQLDVLKNWPKILAREDDDFARAFYMMLSPTSGMHAQQGAYIVISLGEQEVIKNPARFYYVVLHEPSHWLD</sequence>
<feature type="transmembrane region" description="Helical" evidence="1">
    <location>
        <begin position="1111"/>
        <end position="1130"/>
    </location>
</feature>
<evidence type="ECO:0000313" key="2">
    <source>
        <dbReference type="EMBL" id="RLG70784.1"/>
    </source>
</evidence>